<dbReference type="InterPro" id="IPR044876">
    <property type="entry name" value="HRDC_dom_sf"/>
</dbReference>
<evidence type="ECO:0000256" key="6">
    <source>
        <dbReference type="HAMAP-Rule" id="MF_01899"/>
    </source>
</evidence>
<organism evidence="9 10">
    <name type="scientific">Olsenella profusa F0195</name>
    <dbReference type="NCBI Taxonomy" id="1125712"/>
    <lineage>
        <taxon>Bacteria</taxon>
        <taxon>Bacillati</taxon>
        <taxon>Actinomycetota</taxon>
        <taxon>Coriobacteriia</taxon>
        <taxon>Coriobacteriales</taxon>
        <taxon>Atopobiaceae</taxon>
        <taxon>Olsenella</taxon>
    </lineage>
</organism>
<evidence type="ECO:0000256" key="5">
    <source>
        <dbReference type="ARBA" id="ARBA00022839"/>
    </source>
</evidence>
<dbReference type="eggNOG" id="COG0349">
    <property type="taxonomic scope" value="Bacteria"/>
</dbReference>
<dbReference type="CDD" id="cd06142">
    <property type="entry name" value="RNaseD_exo"/>
    <property type="match status" value="1"/>
</dbReference>
<dbReference type="PANTHER" id="PTHR47649">
    <property type="entry name" value="RIBONUCLEASE D"/>
    <property type="match status" value="1"/>
</dbReference>
<dbReference type="AlphaFoldDB" id="U2UYS8"/>
<keyword evidence="4 6" id="KW-0378">Hydrolase</keyword>
<feature type="region of interest" description="Disordered" evidence="7">
    <location>
        <begin position="279"/>
        <end position="298"/>
    </location>
</feature>
<dbReference type="Pfam" id="PF01612">
    <property type="entry name" value="DNA_pol_A_exo1"/>
    <property type="match status" value="1"/>
</dbReference>
<comment type="function">
    <text evidence="6">Exonuclease involved in the 3' processing of various precursor tRNAs. Initiates hydrolysis at the 3'-terminus of an RNA molecule and releases 5'-mononucleotides.</text>
</comment>
<dbReference type="PANTHER" id="PTHR47649:SF1">
    <property type="entry name" value="RIBONUCLEASE D"/>
    <property type="match status" value="1"/>
</dbReference>
<dbReference type="PROSITE" id="PS50967">
    <property type="entry name" value="HRDC"/>
    <property type="match status" value="1"/>
</dbReference>
<dbReference type="Gene3D" id="1.10.150.80">
    <property type="entry name" value="HRDC domain"/>
    <property type="match status" value="1"/>
</dbReference>
<comment type="caution">
    <text evidence="9">The sequence shown here is derived from an EMBL/GenBank/DDBJ whole genome shotgun (WGS) entry which is preliminary data.</text>
</comment>
<sequence length="377" mass="42789">MYISDPVGLSSFCERARHHKVLAVDTEFIRERTYYPQLCLVQVGTGEECACIDPILLDDLAPLADLLADDDIIKVFHACTQDLEVIHTTLGIECAPVFDTQVAAAFLGLRQQIGYGALVESYCKVHLPKAESLSDWSRRPLDADELQYAEDDVRYLPHIHERMVEDLARRGRLSWVEPEMALVTDASHYVRDPRKAYTHLKRVNSLTRKQLAVARELCAWREELAAQRDMPRKWVVSDEVVVEACKRLPHSPERLRRIRGAEQLKGRDAQGALAAIERGAKARPETYPKRSHHERPSQEVEGVLDLMYAMLRVVSNKSGIASQVIATKDDLLDFMQGRSEARIRTSGWRYELVGRQLERLLAGETGLTVKEGRVELL</sequence>
<dbReference type="GO" id="GO:0008408">
    <property type="term" value="F:3'-5' exonuclease activity"/>
    <property type="evidence" value="ECO:0007669"/>
    <property type="project" value="InterPro"/>
</dbReference>
<keyword evidence="1 6" id="KW-0963">Cytoplasm</keyword>
<dbReference type="Pfam" id="PF00570">
    <property type="entry name" value="HRDC"/>
    <property type="match status" value="1"/>
</dbReference>
<keyword evidence="3 6" id="KW-0540">Nuclease</keyword>
<dbReference type="InterPro" id="IPR012337">
    <property type="entry name" value="RNaseH-like_sf"/>
</dbReference>
<keyword evidence="5 6" id="KW-0269">Exonuclease</keyword>
<evidence type="ECO:0000259" key="8">
    <source>
        <dbReference type="PROSITE" id="PS50967"/>
    </source>
</evidence>
<dbReference type="GO" id="GO:0000166">
    <property type="term" value="F:nucleotide binding"/>
    <property type="evidence" value="ECO:0007669"/>
    <property type="project" value="InterPro"/>
</dbReference>
<dbReference type="EC" id="3.1.13.5" evidence="6"/>
<evidence type="ECO:0000256" key="7">
    <source>
        <dbReference type="SAM" id="MobiDB-lite"/>
    </source>
</evidence>
<protein>
    <recommendedName>
        <fullName evidence="6">Ribonuclease D</fullName>
        <shortName evidence="6">RNase D</shortName>
        <ecNumber evidence="6">3.1.13.5</ecNumber>
    </recommendedName>
</protein>
<dbReference type="STRING" id="1125712.HMPREF1316_0177"/>
<dbReference type="InterPro" id="IPR006292">
    <property type="entry name" value="RNase_D"/>
</dbReference>
<evidence type="ECO:0000256" key="1">
    <source>
        <dbReference type="ARBA" id="ARBA00022490"/>
    </source>
</evidence>
<proteinExistence type="inferred from homology"/>
<name>U2UYS8_9ACTN</name>
<evidence type="ECO:0000256" key="3">
    <source>
        <dbReference type="ARBA" id="ARBA00022722"/>
    </source>
</evidence>
<dbReference type="InterPro" id="IPR002562">
    <property type="entry name" value="3'-5'_exonuclease_dom"/>
</dbReference>
<keyword evidence="2 6" id="KW-0819">tRNA processing</keyword>
<gene>
    <name evidence="6 9" type="primary">rnd</name>
    <name evidence="9" type="ORF">HMPREF1316_0177</name>
</gene>
<dbReference type="SUPFAM" id="SSF53098">
    <property type="entry name" value="Ribonuclease H-like"/>
    <property type="match status" value="1"/>
</dbReference>
<dbReference type="GO" id="GO:0003676">
    <property type="term" value="F:nucleic acid binding"/>
    <property type="evidence" value="ECO:0007669"/>
    <property type="project" value="InterPro"/>
</dbReference>
<comment type="similarity">
    <text evidence="6">Belongs to the RNase D family.</text>
</comment>
<dbReference type="InterPro" id="IPR002121">
    <property type="entry name" value="HRDC_dom"/>
</dbReference>
<dbReference type="SMART" id="SM00341">
    <property type="entry name" value="HRDC"/>
    <property type="match status" value="1"/>
</dbReference>
<dbReference type="PATRIC" id="fig|1125712.3.peg.1303"/>
<dbReference type="InterPro" id="IPR036397">
    <property type="entry name" value="RNaseH_sf"/>
</dbReference>
<keyword evidence="10" id="KW-1185">Reference proteome</keyword>
<dbReference type="Gene3D" id="3.30.420.10">
    <property type="entry name" value="Ribonuclease H-like superfamily/Ribonuclease H"/>
    <property type="match status" value="1"/>
</dbReference>
<dbReference type="GO" id="GO:0042780">
    <property type="term" value="P:tRNA 3'-end processing"/>
    <property type="evidence" value="ECO:0007669"/>
    <property type="project" value="UniProtKB-UniRule"/>
</dbReference>
<evidence type="ECO:0000256" key="4">
    <source>
        <dbReference type="ARBA" id="ARBA00022801"/>
    </source>
</evidence>
<evidence type="ECO:0000313" key="9">
    <source>
        <dbReference type="EMBL" id="ERL08247.1"/>
    </source>
</evidence>
<dbReference type="InterPro" id="IPR010997">
    <property type="entry name" value="HRDC-like_sf"/>
</dbReference>
<dbReference type="Proteomes" id="UP000016638">
    <property type="component" value="Unassembled WGS sequence"/>
</dbReference>
<reference evidence="9 10" key="1">
    <citation type="submission" date="2013-08" db="EMBL/GenBank/DDBJ databases">
        <authorList>
            <person name="Durkin A.S."/>
            <person name="Haft D.R."/>
            <person name="McCorrison J."/>
            <person name="Torralba M."/>
            <person name="Gillis M."/>
            <person name="Haft D.H."/>
            <person name="Methe B."/>
            <person name="Sutton G."/>
            <person name="Nelson K.E."/>
        </authorList>
    </citation>
    <scope>NUCLEOTIDE SEQUENCE [LARGE SCALE GENOMIC DNA]</scope>
    <source>
        <strain evidence="9 10">F0195</strain>
    </source>
</reference>
<dbReference type="InterPro" id="IPR051086">
    <property type="entry name" value="RNase_D-like"/>
</dbReference>
<dbReference type="SMART" id="SM00474">
    <property type="entry name" value="35EXOc"/>
    <property type="match status" value="1"/>
</dbReference>
<feature type="domain" description="HRDC" evidence="8">
    <location>
        <begin position="207"/>
        <end position="286"/>
    </location>
</feature>
<dbReference type="GO" id="GO:0033890">
    <property type="term" value="F:ribonuclease D activity"/>
    <property type="evidence" value="ECO:0007669"/>
    <property type="project" value="UniProtKB-UniRule"/>
</dbReference>
<comment type="cofactor">
    <cofactor evidence="6">
        <name>a divalent metal cation</name>
        <dbReference type="ChEBI" id="CHEBI:60240"/>
    </cofactor>
</comment>
<comment type="subcellular location">
    <subcellularLocation>
        <location evidence="6">Cytoplasm</location>
    </subcellularLocation>
</comment>
<dbReference type="OrthoDB" id="144122at2"/>
<dbReference type="GO" id="GO:0005737">
    <property type="term" value="C:cytoplasm"/>
    <property type="evidence" value="ECO:0007669"/>
    <property type="project" value="UniProtKB-SubCell"/>
</dbReference>
<dbReference type="SUPFAM" id="SSF47819">
    <property type="entry name" value="HRDC-like"/>
    <property type="match status" value="2"/>
</dbReference>
<comment type="catalytic activity">
    <reaction evidence="6">
        <text>Exonucleolytic cleavage that removes extra residues from the 3'-terminus of tRNA to produce 5'-mononucleotides.</text>
        <dbReference type="EC" id="3.1.13.5"/>
    </reaction>
</comment>
<evidence type="ECO:0000256" key="2">
    <source>
        <dbReference type="ARBA" id="ARBA00022694"/>
    </source>
</evidence>
<dbReference type="HAMAP" id="MF_01899">
    <property type="entry name" value="RNase_D"/>
    <property type="match status" value="1"/>
</dbReference>
<accession>U2UYS8</accession>
<dbReference type="EMBL" id="AWEZ01000045">
    <property type="protein sequence ID" value="ERL08247.1"/>
    <property type="molecule type" value="Genomic_DNA"/>
</dbReference>
<dbReference type="NCBIfam" id="TIGR01388">
    <property type="entry name" value="rnd"/>
    <property type="match status" value="1"/>
</dbReference>
<evidence type="ECO:0000313" key="10">
    <source>
        <dbReference type="Proteomes" id="UP000016638"/>
    </source>
</evidence>